<reference evidence="2" key="1">
    <citation type="submission" date="2014-12" db="EMBL/GenBank/DDBJ databases">
        <authorList>
            <person name="Smet A."/>
        </authorList>
    </citation>
    <scope>NUCLEOTIDE SEQUENCE [LARGE SCALE GENOMIC DNA]</scope>
</reference>
<dbReference type="RefSeq" id="WP_015106214.1">
    <property type="nucleotide sequence ID" value="NZ_AP026684.1"/>
</dbReference>
<dbReference type="Proteomes" id="UP000046090">
    <property type="component" value="Unassembled WGS sequence"/>
</dbReference>
<keyword evidence="2" id="KW-1185">Reference proteome</keyword>
<proteinExistence type="predicted"/>
<evidence type="ECO:0000313" key="2">
    <source>
        <dbReference type="Proteomes" id="UP000046090"/>
    </source>
</evidence>
<gene>
    <name evidence="1" type="ORF">HHE01_09740</name>
</gene>
<protein>
    <submittedName>
        <fullName evidence="1">Uncharacterized protein</fullName>
    </submittedName>
</protein>
<dbReference type="AlphaFoldDB" id="A0A0K2XDE0"/>
<dbReference type="EMBL" id="CDMK01000001">
    <property type="protein sequence ID" value="CRI34128.1"/>
    <property type="molecule type" value="Genomic_DNA"/>
</dbReference>
<accession>A0A0K2XDE0</accession>
<evidence type="ECO:0000313" key="1">
    <source>
        <dbReference type="EMBL" id="CRI34128.1"/>
    </source>
</evidence>
<sequence length="82" mass="8666">MQDFSPVINAQGTTVGGTMTNNGNNILNNFSTLTISNLSKMVSELGTFNTAVQALAQTENNGDVTINGNNVTCGRQHISFKS</sequence>
<organism evidence="1 2">
    <name type="scientific">Helicobacter heilmannii</name>
    <dbReference type="NCBI Taxonomy" id="35817"/>
    <lineage>
        <taxon>Bacteria</taxon>
        <taxon>Pseudomonadati</taxon>
        <taxon>Campylobacterota</taxon>
        <taxon>Epsilonproteobacteria</taxon>
        <taxon>Campylobacterales</taxon>
        <taxon>Helicobacteraceae</taxon>
        <taxon>Helicobacter</taxon>
    </lineage>
</organism>
<name>A0A0K2XDE0_HELHE</name>
<dbReference type="GeneID" id="76196727"/>